<dbReference type="SUPFAM" id="SSF46785">
    <property type="entry name" value="Winged helix' DNA-binding domain"/>
    <property type="match status" value="1"/>
</dbReference>
<keyword evidence="5" id="KW-1185">Reference proteome</keyword>
<gene>
    <name evidence="4" type="ORF">PU560_04765</name>
</gene>
<keyword evidence="1" id="KW-0175">Coiled coil</keyword>
<dbReference type="InterPro" id="IPR036390">
    <property type="entry name" value="WH_DNA-bd_sf"/>
</dbReference>
<organism evidence="4 5">
    <name type="scientific">Georgenia halotolerans</name>
    <dbReference type="NCBI Taxonomy" id="3028317"/>
    <lineage>
        <taxon>Bacteria</taxon>
        <taxon>Bacillati</taxon>
        <taxon>Actinomycetota</taxon>
        <taxon>Actinomycetes</taxon>
        <taxon>Micrococcales</taxon>
        <taxon>Bogoriellaceae</taxon>
        <taxon>Georgenia</taxon>
    </lineage>
</organism>
<protein>
    <submittedName>
        <fullName evidence="4">PadR family transcriptional regulator</fullName>
    </submittedName>
</protein>
<feature type="compositionally biased region" description="Basic and acidic residues" evidence="2">
    <location>
        <begin position="192"/>
        <end position="217"/>
    </location>
</feature>
<dbReference type="PANTHER" id="PTHR43252">
    <property type="entry name" value="TRANSCRIPTIONAL REGULATOR YQJI"/>
    <property type="match status" value="1"/>
</dbReference>
<evidence type="ECO:0000256" key="2">
    <source>
        <dbReference type="SAM" id="MobiDB-lite"/>
    </source>
</evidence>
<dbReference type="EMBL" id="JARACI010000653">
    <property type="protein sequence ID" value="MDD9205779.1"/>
    <property type="molecule type" value="Genomic_DNA"/>
</dbReference>
<dbReference type="PANTHER" id="PTHR43252:SF6">
    <property type="entry name" value="NEGATIVE TRANSCRIPTION REGULATOR PADR"/>
    <property type="match status" value="1"/>
</dbReference>
<reference evidence="4" key="1">
    <citation type="submission" date="2023-02" db="EMBL/GenBank/DDBJ databases">
        <title>Georgenia sp.10Sc9-8, isolated from a soil sample collected from the Taklamakan desert.</title>
        <authorList>
            <person name="Liu S."/>
        </authorList>
    </citation>
    <scope>NUCLEOTIDE SEQUENCE</scope>
    <source>
        <strain evidence="4">10Sc9-8</strain>
    </source>
</reference>
<dbReference type="Pfam" id="PF03551">
    <property type="entry name" value="PadR"/>
    <property type="match status" value="1"/>
</dbReference>
<dbReference type="InterPro" id="IPR036388">
    <property type="entry name" value="WH-like_DNA-bd_sf"/>
</dbReference>
<dbReference type="Proteomes" id="UP001165561">
    <property type="component" value="Unassembled WGS sequence"/>
</dbReference>
<feature type="coiled-coil region" evidence="1">
    <location>
        <begin position="129"/>
        <end position="156"/>
    </location>
</feature>
<evidence type="ECO:0000256" key="1">
    <source>
        <dbReference type="SAM" id="Coils"/>
    </source>
</evidence>
<name>A0ABT5TWX0_9MICO</name>
<evidence type="ECO:0000259" key="3">
    <source>
        <dbReference type="Pfam" id="PF03551"/>
    </source>
</evidence>
<dbReference type="Gene3D" id="1.10.10.10">
    <property type="entry name" value="Winged helix-like DNA-binding domain superfamily/Winged helix DNA-binding domain"/>
    <property type="match status" value="1"/>
</dbReference>
<accession>A0ABT5TWX0</accession>
<evidence type="ECO:0000313" key="4">
    <source>
        <dbReference type="EMBL" id="MDD9205779.1"/>
    </source>
</evidence>
<comment type="caution">
    <text evidence="4">The sequence shown here is derived from an EMBL/GenBank/DDBJ whole genome shotgun (WGS) entry which is preliminary data.</text>
</comment>
<sequence>MSTRAQVLALAILGQLQLGPLHGYELRKQLHASLGAFRTLSYGSLYPALRSLTERGLIAATDGPVAARPLSGRRGRIVYRITEDGRRELARTLATSGPGAWDDDAFDVRFALFGTTDAATRLRILEGRRTRMAERLEMLRDSRQRARDRMDAYTAELARHGLEQIEREVEWLESVIDTERGTRGALDYDALAHDHLTEAPRPDGARRPPRPTDRPANADRPAMSQPEENS</sequence>
<proteinExistence type="predicted"/>
<evidence type="ECO:0000313" key="5">
    <source>
        <dbReference type="Proteomes" id="UP001165561"/>
    </source>
</evidence>
<feature type="region of interest" description="Disordered" evidence="2">
    <location>
        <begin position="192"/>
        <end position="230"/>
    </location>
</feature>
<feature type="domain" description="Transcription regulator PadR N-terminal" evidence="3">
    <location>
        <begin position="12"/>
        <end position="90"/>
    </location>
</feature>
<dbReference type="InterPro" id="IPR005149">
    <property type="entry name" value="Tscrpt_reg_PadR_N"/>
</dbReference>